<reference evidence="1" key="1">
    <citation type="submission" date="2020-10" db="EMBL/GenBank/DDBJ databases">
        <authorList>
            <person name="Gilroy R."/>
        </authorList>
    </citation>
    <scope>NUCLEOTIDE SEQUENCE</scope>
    <source>
        <strain evidence="1">17073</strain>
    </source>
</reference>
<dbReference type="AlphaFoldDB" id="A0A9D1IK78"/>
<protein>
    <submittedName>
        <fullName evidence="1">Leucine-rich repeat domain-containing protein</fullName>
    </submittedName>
</protein>
<dbReference type="InterPro" id="IPR026906">
    <property type="entry name" value="LRR_5"/>
</dbReference>
<comment type="caution">
    <text evidence="1">The sequence shown here is derived from an EMBL/GenBank/DDBJ whole genome shotgun (WGS) entry which is preliminary data.</text>
</comment>
<dbReference type="Pfam" id="PF13306">
    <property type="entry name" value="LRR_5"/>
    <property type="match status" value="2"/>
</dbReference>
<dbReference type="Gene3D" id="3.80.10.10">
    <property type="entry name" value="Ribonuclease Inhibitor"/>
    <property type="match status" value="1"/>
</dbReference>
<gene>
    <name evidence="1" type="ORF">IAD18_05540</name>
</gene>
<reference evidence="1" key="2">
    <citation type="journal article" date="2021" name="PeerJ">
        <title>Extensive microbial diversity within the chicken gut microbiome revealed by metagenomics and culture.</title>
        <authorList>
            <person name="Gilroy R."/>
            <person name="Ravi A."/>
            <person name="Getino M."/>
            <person name="Pursley I."/>
            <person name="Horton D.L."/>
            <person name="Alikhan N.F."/>
            <person name="Baker D."/>
            <person name="Gharbi K."/>
            <person name="Hall N."/>
            <person name="Watson M."/>
            <person name="Adriaenssens E.M."/>
            <person name="Foster-Nyarko E."/>
            <person name="Jarju S."/>
            <person name="Secka A."/>
            <person name="Antonio M."/>
            <person name="Oren A."/>
            <person name="Chaudhuri R.R."/>
            <person name="La Ragione R."/>
            <person name="Hildebrand F."/>
            <person name="Pallen M.J."/>
        </authorList>
    </citation>
    <scope>NUCLEOTIDE SEQUENCE</scope>
    <source>
        <strain evidence="1">17073</strain>
    </source>
</reference>
<dbReference type="PANTHER" id="PTHR45661">
    <property type="entry name" value="SURFACE ANTIGEN"/>
    <property type="match status" value="1"/>
</dbReference>
<dbReference type="Proteomes" id="UP000824076">
    <property type="component" value="Unassembled WGS sequence"/>
</dbReference>
<dbReference type="InterPro" id="IPR053139">
    <property type="entry name" value="Surface_bspA-like"/>
</dbReference>
<dbReference type="EMBL" id="DVMS01000155">
    <property type="protein sequence ID" value="HIU39110.1"/>
    <property type="molecule type" value="Genomic_DNA"/>
</dbReference>
<dbReference type="PANTHER" id="PTHR45661:SF3">
    <property type="entry name" value="IG-LIKE DOMAIN-CONTAINING PROTEIN"/>
    <property type="match status" value="1"/>
</dbReference>
<evidence type="ECO:0000313" key="1">
    <source>
        <dbReference type="EMBL" id="HIU39110.1"/>
    </source>
</evidence>
<organism evidence="1 2">
    <name type="scientific">Candidatus Limisoma intestinavium</name>
    <dbReference type="NCBI Taxonomy" id="2840856"/>
    <lineage>
        <taxon>Bacteria</taxon>
        <taxon>Pseudomonadati</taxon>
        <taxon>Bacteroidota</taxon>
        <taxon>Bacteroidia</taxon>
        <taxon>Bacteroidales</taxon>
        <taxon>Candidatus Limisoma</taxon>
    </lineage>
</organism>
<sequence>YGNAINSLSLSAKEIGDSAFYDVVHGTVSISADVEKIGKDALFSTELEAINVDSGNLNYSSEDGVLYNKEKSVLYVYPCAKGGSYVAPVSLLEIMPYAFYLSNCESVSLPNVKTVGESAFYLSNCESVSLPNVKTVGESAFEKSSLISADLPKAETIGANAFYGNENLKTVSIPLVTQLPDYAFAGTSSLESLDMMNVVSAGNFGSCGLETLVLGENFLSGVFDDFLNLKTIYSYNPVAPTDVDFGFLYAGGTPFRQVIVYVPKGSFTSYYLTKAWGELKEIIEMDDGAVSELANEEVKVYSENGKVMIDGCGDARIEVYGVSGQLVYSGTDTAISVPARGIYIVRVAGQTFKVAL</sequence>
<proteinExistence type="predicted"/>
<evidence type="ECO:0000313" key="2">
    <source>
        <dbReference type="Proteomes" id="UP000824076"/>
    </source>
</evidence>
<feature type="non-terminal residue" evidence="1">
    <location>
        <position position="1"/>
    </location>
</feature>
<accession>A0A9D1IK78</accession>
<dbReference type="SUPFAM" id="SSF52058">
    <property type="entry name" value="L domain-like"/>
    <property type="match status" value="1"/>
</dbReference>
<name>A0A9D1IK78_9BACT</name>
<dbReference type="Gene3D" id="3.40.50.12480">
    <property type="match status" value="1"/>
</dbReference>
<dbReference type="InterPro" id="IPR032675">
    <property type="entry name" value="LRR_dom_sf"/>
</dbReference>